<organism evidence="3 4">
    <name type="scientific">Corallococcus soli</name>
    <dbReference type="NCBI Taxonomy" id="2710757"/>
    <lineage>
        <taxon>Bacteria</taxon>
        <taxon>Pseudomonadati</taxon>
        <taxon>Myxococcota</taxon>
        <taxon>Myxococcia</taxon>
        <taxon>Myxococcales</taxon>
        <taxon>Cystobacterineae</taxon>
        <taxon>Myxococcaceae</taxon>
        <taxon>Corallococcus</taxon>
    </lineage>
</organism>
<protein>
    <recommendedName>
        <fullName evidence="5">Secreted protein</fullName>
    </recommendedName>
</protein>
<feature type="coiled-coil region" evidence="1">
    <location>
        <begin position="116"/>
        <end position="173"/>
    </location>
</feature>
<keyword evidence="4" id="KW-1185">Reference proteome</keyword>
<feature type="region of interest" description="Disordered" evidence="2">
    <location>
        <begin position="29"/>
        <end position="98"/>
    </location>
</feature>
<accession>A0ABR9PFU9</accession>
<reference evidence="3 4" key="1">
    <citation type="submission" date="2020-02" db="EMBL/GenBank/DDBJ databases">
        <authorList>
            <person name="Babadi Z.K."/>
            <person name="Risdian C."/>
            <person name="Ebrahimipour G.H."/>
            <person name="Wink J."/>
        </authorList>
    </citation>
    <scope>NUCLEOTIDE SEQUENCE [LARGE SCALE GENOMIC DNA]</scope>
    <source>
        <strain evidence="3 4">ZKHCc1 1396</strain>
    </source>
</reference>
<dbReference type="RefSeq" id="WP_193346153.1">
    <property type="nucleotide sequence ID" value="NZ_CBCSIP010000229.1"/>
</dbReference>
<evidence type="ECO:0008006" key="5">
    <source>
        <dbReference type="Google" id="ProtNLM"/>
    </source>
</evidence>
<dbReference type="Proteomes" id="UP001516472">
    <property type="component" value="Unassembled WGS sequence"/>
</dbReference>
<feature type="compositionally biased region" description="Pro residues" evidence="2">
    <location>
        <begin position="74"/>
        <end position="83"/>
    </location>
</feature>
<evidence type="ECO:0000256" key="1">
    <source>
        <dbReference type="SAM" id="Coils"/>
    </source>
</evidence>
<proteinExistence type="predicted"/>
<evidence type="ECO:0000256" key="2">
    <source>
        <dbReference type="SAM" id="MobiDB-lite"/>
    </source>
</evidence>
<keyword evidence="1" id="KW-0175">Coiled coil</keyword>
<name>A0ABR9PFU9_9BACT</name>
<dbReference type="EMBL" id="JAAIYO010000001">
    <property type="protein sequence ID" value="MBE4746724.1"/>
    <property type="molecule type" value="Genomic_DNA"/>
</dbReference>
<feature type="compositionally biased region" description="Low complexity" evidence="2">
    <location>
        <begin position="51"/>
        <end position="73"/>
    </location>
</feature>
<evidence type="ECO:0000313" key="3">
    <source>
        <dbReference type="EMBL" id="MBE4746724.1"/>
    </source>
</evidence>
<gene>
    <name evidence="3" type="ORF">G4177_00875</name>
</gene>
<comment type="caution">
    <text evidence="3">The sequence shown here is derived from an EMBL/GenBank/DDBJ whole genome shotgun (WGS) entry which is preliminary data.</text>
</comment>
<evidence type="ECO:0000313" key="4">
    <source>
        <dbReference type="Proteomes" id="UP001516472"/>
    </source>
</evidence>
<sequence length="177" mass="19216">MRRRERVMLLGGAGLVVAGVLAVALLTSQETGAPTDRPPELPSPPRVVATEVAPPRTAPVRPAAPRTPEATVVPPAPGDVPPEPEVEGAPPQPNDPIVEELPQTARWKLEKTEHVASLLGRDVARLEGEKQEARARGDTVRVEQVEALLQRHRVRLEELREEARSLTEAARNEPPEP</sequence>